<evidence type="ECO:0000256" key="1">
    <source>
        <dbReference type="SAM" id="Phobius"/>
    </source>
</evidence>
<keyword evidence="1" id="KW-0812">Transmembrane</keyword>
<evidence type="ECO:0000313" key="2">
    <source>
        <dbReference type="EMBL" id="NHC34552.1"/>
    </source>
</evidence>
<accession>A0A9X5E3P3</accession>
<keyword evidence="1" id="KW-0472">Membrane</keyword>
<keyword evidence="3" id="KW-1185">Reference proteome</keyword>
<reference evidence="2 3" key="1">
    <citation type="journal article" date="2015" name="Genome Announc.">
        <title>Draft Genome Sequence of the Terrestrial Cyanobacterium Scytonema millei VB511283, Isolated from Eastern India.</title>
        <authorList>
            <person name="Sen D."/>
            <person name="Chandrababunaidu M.M."/>
            <person name="Singh D."/>
            <person name="Sanghi N."/>
            <person name="Ghorai A."/>
            <person name="Mishra G.P."/>
            <person name="Madduluri M."/>
            <person name="Adhikary S.P."/>
            <person name="Tripathy S."/>
        </authorList>
    </citation>
    <scope>NUCLEOTIDE SEQUENCE [LARGE SCALE GENOMIC DNA]</scope>
    <source>
        <strain evidence="2 3">VB511283</strain>
    </source>
</reference>
<protein>
    <submittedName>
        <fullName evidence="2">Uncharacterized protein</fullName>
    </submittedName>
</protein>
<dbReference type="Proteomes" id="UP000031532">
    <property type="component" value="Unassembled WGS sequence"/>
</dbReference>
<organism evidence="2 3">
    <name type="scientific">Scytonema millei VB511283</name>
    <dbReference type="NCBI Taxonomy" id="1245923"/>
    <lineage>
        <taxon>Bacteria</taxon>
        <taxon>Bacillati</taxon>
        <taxon>Cyanobacteriota</taxon>
        <taxon>Cyanophyceae</taxon>
        <taxon>Nostocales</taxon>
        <taxon>Scytonemataceae</taxon>
        <taxon>Scytonema</taxon>
    </lineage>
</organism>
<gene>
    <name evidence="2" type="ORF">QH73_0007740</name>
</gene>
<dbReference type="NCBIfam" id="NF038050">
    <property type="entry name" value="NrtS"/>
    <property type="match status" value="1"/>
</dbReference>
<evidence type="ECO:0000313" key="3">
    <source>
        <dbReference type="Proteomes" id="UP000031532"/>
    </source>
</evidence>
<dbReference type="OrthoDB" id="8564192at2"/>
<sequence>MKAIAGYLRSLFDRKFVFTGLKTALFVGTILFTINHGGALLRGEMDRERWMSGVLTYLMPYCVNVHGQYIARRRL</sequence>
<dbReference type="EMBL" id="JTJC03000002">
    <property type="protein sequence ID" value="NHC34552.1"/>
    <property type="molecule type" value="Genomic_DNA"/>
</dbReference>
<keyword evidence="1" id="KW-1133">Transmembrane helix</keyword>
<dbReference type="InterPro" id="IPR047700">
    <property type="entry name" value="NrtS-like"/>
</dbReference>
<proteinExistence type="predicted"/>
<dbReference type="AlphaFoldDB" id="A0A9X5E3P3"/>
<name>A0A9X5E3P3_9CYAN</name>
<feature type="transmembrane region" description="Helical" evidence="1">
    <location>
        <begin position="54"/>
        <end position="71"/>
    </location>
</feature>
<dbReference type="RefSeq" id="WP_039716879.1">
    <property type="nucleotide sequence ID" value="NZ_JTJC03000002.1"/>
</dbReference>
<feature type="transmembrane region" description="Helical" evidence="1">
    <location>
        <begin position="16"/>
        <end position="34"/>
    </location>
</feature>
<comment type="caution">
    <text evidence="2">The sequence shown here is derived from an EMBL/GenBank/DDBJ whole genome shotgun (WGS) entry which is preliminary data.</text>
</comment>